<dbReference type="Pfam" id="PF19050">
    <property type="entry name" value="PhoD_2"/>
    <property type="match status" value="1"/>
</dbReference>
<dbReference type="InterPro" id="IPR018946">
    <property type="entry name" value="PhoD-like_MPP"/>
</dbReference>
<organism evidence="2 3">
    <name type="scientific">Agitococcus lubricus</name>
    <dbReference type="NCBI Taxonomy" id="1077255"/>
    <lineage>
        <taxon>Bacteria</taxon>
        <taxon>Pseudomonadati</taxon>
        <taxon>Pseudomonadota</taxon>
        <taxon>Gammaproteobacteria</taxon>
        <taxon>Moraxellales</taxon>
        <taxon>Moraxellaceae</taxon>
        <taxon>Agitococcus</taxon>
    </lineage>
</organism>
<dbReference type="RefSeq" id="WP_107865553.1">
    <property type="nucleotide sequence ID" value="NZ_QAON01000006.1"/>
</dbReference>
<dbReference type="InterPro" id="IPR038607">
    <property type="entry name" value="PhoD-like_sf"/>
</dbReference>
<proteinExistence type="predicted"/>
<keyword evidence="3" id="KW-1185">Reference proteome</keyword>
<reference evidence="2 3" key="1">
    <citation type="submission" date="2018-04" db="EMBL/GenBank/DDBJ databases">
        <title>Genomic Encyclopedia of Archaeal and Bacterial Type Strains, Phase II (KMG-II): from individual species to whole genera.</title>
        <authorList>
            <person name="Goeker M."/>
        </authorList>
    </citation>
    <scope>NUCLEOTIDE SEQUENCE [LARGE SCALE GENOMIC DNA]</scope>
    <source>
        <strain evidence="2 3">DSM 5822</strain>
    </source>
</reference>
<evidence type="ECO:0000313" key="3">
    <source>
        <dbReference type="Proteomes" id="UP000244223"/>
    </source>
</evidence>
<sequence>MHFKSDDLLIGPILGYEGSDNSGTLHYTVCVLVKTEPLSIKLTAKWRSQGQPPEPLLRAKEKTISGTFYRFELSVKQPIGTQGEVIDYVLHIDNLDITPSLYANMGGNSFCFYVPAKQENPKIAYGSCNGFEPKSKDTSTPIWNKLYQHQITALYSDTTPFSLLLMGGDQVYADSLFNPYLKDTDPLFALQTWLNKEPTLKPKPQLAPALDKAYIDIYQRAWGNTAVRRVLACIPSLMMWDDHDIFDGWGSYEEGWCDSEIGQLIFTAASKAFCCFQLRLGQHNRTLLNSQPPNREQDFSWRVNLNNIDIVALDNRSQRTLRQIMSKEQWQRAIQAFQPSPEAKLMYVMVGVPPVYQRFEHSLEKVLLLEANNPKNGNLDDLRDHWNASHHEAERDRLFYSLDAINAQIEKVVILSGDVHVGGFGQVKGKRTVYQLISSALQYTAPSLPFWLGLRAISSTQPLSIHEDRLQIHIVPVPVANANEYLRMRNFAWLQLGTDNYLWFNWVAEDGIQRYLAR</sequence>
<dbReference type="OrthoDB" id="9795624at2"/>
<dbReference type="Proteomes" id="UP000244223">
    <property type="component" value="Unassembled WGS sequence"/>
</dbReference>
<dbReference type="GO" id="GO:0016020">
    <property type="term" value="C:membrane"/>
    <property type="evidence" value="ECO:0007669"/>
    <property type="project" value="TreeGrafter"/>
</dbReference>
<dbReference type="InterPro" id="IPR029052">
    <property type="entry name" value="Metallo-depent_PP-like"/>
</dbReference>
<dbReference type="InterPro" id="IPR043904">
    <property type="entry name" value="PhoD_2-like"/>
</dbReference>
<dbReference type="PANTHER" id="PTHR46689:SF1">
    <property type="entry name" value="PHOD-LIKE PHOSPHATASE DOMAIN-CONTAINING PROTEIN"/>
    <property type="match status" value="1"/>
</dbReference>
<comment type="caution">
    <text evidence="2">The sequence shown here is derived from an EMBL/GenBank/DDBJ whole genome shotgun (WGS) entry which is preliminary data.</text>
</comment>
<evidence type="ECO:0000259" key="1">
    <source>
        <dbReference type="Pfam" id="PF19050"/>
    </source>
</evidence>
<dbReference type="SUPFAM" id="SSF56300">
    <property type="entry name" value="Metallo-dependent phosphatases"/>
    <property type="match status" value="1"/>
</dbReference>
<dbReference type="EMBL" id="QAON01000006">
    <property type="protein sequence ID" value="PTQ89597.1"/>
    <property type="molecule type" value="Genomic_DNA"/>
</dbReference>
<accession>A0A2T5IZW1</accession>
<evidence type="ECO:0000313" key="2">
    <source>
        <dbReference type="EMBL" id="PTQ89597.1"/>
    </source>
</evidence>
<gene>
    <name evidence="2" type="ORF">C8N29_106128</name>
</gene>
<dbReference type="CDD" id="cd07389">
    <property type="entry name" value="MPP_PhoD"/>
    <property type="match status" value="1"/>
</dbReference>
<protein>
    <recommendedName>
        <fullName evidence="1">PhoD-like phosphatase domain-containing protein</fullName>
    </recommendedName>
</protein>
<name>A0A2T5IZW1_9GAMM</name>
<dbReference type="Gene3D" id="3.60.21.70">
    <property type="entry name" value="PhoD-like phosphatase"/>
    <property type="match status" value="1"/>
</dbReference>
<dbReference type="AlphaFoldDB" id="A0A2T5IZW1"/>
<dbReference type="PANTHER" id="PTHR46689">
    <property type="entry name" value="MEMBRANE PROTEIN, PUTATIVE-RELATED"/>
    <property type="match status" value="1"/>
</dbReference>
<feature type="domain" description="PhoD-like phosphatase" evidence="1">
    <location>
        <begin position="102"/>
        <end position="362"/>
    </location>
</feature>